<dbReference type="Proteomes" id="UP001596161">
    <property type="component" value="Unassembled WGS sequence"/>
</dbReference>
<organism evidence="2 3">
    <name type="scientific">Adhaeribacter terreus</name>
    <dbReference type="NCBI Taxonomy" id="529703"/>
    <lineage>
        <taxon>Bacteria</taxon>
        <taxon>Pseudomonadati</taxon>
        <taxon>Bacteroidota</taxon>
        <taxon>Cytophagia</taxon>
        <taxon>Cytophagales</taxon>
        <taxon>Hymenobacteraceae</taxon>
        <taxon>Adhaeribacter</taxon>
    </lineage>
</organism>
<keyword evidence="3" id="KW-1185">Reference proteome</keyword>
<proteinExistence type="predicted"/>
<gene>
    <name evidence="2" type="ORF">ACFPIB_16310</name>
</gene>
<dbReference type="InterPro" id="IPR018713">
    <property type="entry name" value="MPAB/Lcp_cat_dom"/>
</dbReference>
<evidence type="ECO:0000313" key="2">
    <source>
        <dbReference type="EMBL" id="MFC5272179.1"/>
    </source>
</evidence>
<dbReference type="Pfam" id="PF09995">
    <property type="entry name" value="MPAB_Lcp_cat"/>
    <property type="match status" value="1"/>
</dbReference>
<comment type="caution">
    <text evidence="2">The sequence shown here is derived from an EMBL/GenBank/DDBJ whole genome shotgun (WGS) entry which is preliminary data.</text>
</comment>
<reference evidence="3" key="1">
    <citation type="journal article" date="2019" name="Int. J. Syst. Evol. Microbiol.">
        <title>The Global Catalogue of Microorganisms (GCM) 10K type strain sequencing project: providing services to taxonomists for standard genome sequencing and annotation.</title>
        <authorList>
            <consortium name="The Broad Institute Genomics Platform"/>
            <consortium name="The Broad Institute Genome Sequencing Center for Infectious Disease"/>
            <person name="Wu L."/>
            <person name="Ma J."/>
        </authorList>
    </citation>
    <scope>NUCLEOTIDE SEQUENCE [LARGE SCALE GENOMIC DNA]</scope>
    <source>
        <strain evidence="3">KACC 12602</strain>
    </source>
</reference>
<evidence type="ECO:0000259" key="1">
    <source>
        <dbReference type="Pfam" id="PF09995"/>
    </source>
</evidence>
<accession>A0ABW0EH04</accession>
<evidence type="ECO:0000313" key="3">
    <source>
        <dbReference type="Proteomes" id="UP001596161"/>
    </source>
</evidence>
<protein>
    <submittedName>
        <fullName evidence="2">Oxygenase MpaB family protein</fullName>
    </submittedName>
</protein>
<dbReference type="EMBL" id="JBHSKT010000012">
    <property type="protein sequence ID" value="MFC5272179.1"/>
    <property type="molecule type" value="Genomic_DNA"/>
</dbReference>
<name>A0ABW0EH04_9BACT</name>
<dbReference type="RefSeq" id="WP_378018536.1">
    <property type="nucleotide sequence ID" value="NZ_JBHSKT010000012.1"/>
</dbReference>
<sequence length="259" mass="29961">MEYFVKEDSVVRQIWGTSDIILFIFAGAAAEFALNKAVDWLYFTGKLPQDPLGRLFSTVEYARVIVFSEKQAAEKAIDTMAKIHAGVEHKRGEKIPDWAYRDVLFMLIDYSIRSFELLDRRLTPTEKEEVFDVFNRVGLRMGLQGLPQTFPQWQAMRAEHLRQNLKSSRYTADLFQQYKKHLGNIRYNILLQAQLLVIPKRVRKLLDIGKVSVLLPAVPIYRITRKLNLDWILKALLLPAKYKGQIHALDRPPGKLSFG</sequence>
<feature type="domain" description="ER-bound oxygenase mpaB/mpaB'/Rubber oxygenase catalytic" evidence="1">
    <location>
        <begin position="45"/>
        <end position="209"/>
    </location>
</feature>